<feature type="transmembrane region" description="Helical" evidence="1">
    <location>
        <begin position="151"/>
        <end position="169"/>
    </location>
</feature>
<feature type="transmembrane region" description="Helical" evidence="1">
    <location>
        <begin position="224"/>
        <end position="257"/>
    </location>
</feature>
<protein>
    <recommendedName>
        <fullName evidence="3">Glycosyltransferase RgtA/B/C/D-like domain-containing protein</fullName>
    </recommendedName>
</protein>
<evidence type="ECO:0000256" key="1">
    <source>
        <dbReference type="SAM" id="Phobius"/>
    </source>
</evidence>
<organism evidence="2">
    <name type="scientific">marine metagenome</name>
    <dbReference type="NCBI Taxonomy" id="408172"/>
    <lineage>
        <taxon>unclassified sequences</taxon>
        <taxon>metagenomes</taxon>
        <taxon>ecological metagenomes</taxon>
    </lineage>
</organism>
<gene>
    <name evidence="2" type="ORF">METZ01_LOCUS347366</name>
</gene>
<sequence length="313" mass="36996">MKNTFSAYLLSIFFIGLGFIFITPPFEAFDENAHYSRIIESISSNFSLKQNNILMDKRIENYEGPMPYRSGSPPFDDRLTYKFFFDGHYKENFIQKYKDNSFDFSYQKGEAKINWQYQHPPFYYMVTGLILSPFDNLSLHSQINFLRILSFMFALIGVVISLIAVQNFLGKHNEIFGFYFYPIFFPMFFIEFARIGNDSICFLLNSIIFYYSLKWFKYKNHSSLFLIGILLGIGILVKAFFIPIFISLLLFIFFIDYSSFKSKLHSFKLTTYIIFPFLIFFGLWFIFILKVNNDFGLGTEFNKLTHISLLDML</sequence>
<keyword evidence="1" id="KW-1133">Transmembrane helix</keyword>
<dbReference type="InterPro" id="IPR018674">
    <property type="entry name" value="DUF2142_membrane"/>
</dbReference>
<feature type="transmembrane region" description="Helical" evidence="1">
    <location>
        <begin position="122"/>
        <end position="139"/>
    </location>
</feature>
<feature type="transmembrane region" description="Helical" evidence="1">
    <location>
        <begin position="269"/>
        <end position="289"/>
    </location>
</feature>
<proteinExistence type="predicted"/>
<dbReference type="Pfam" id="PF09913">
    <property type="entry name" value="DUF2142"/>
    <property type="match status" value="1"/>
</dbReference>
<keyword evidence="1" id="KW-0472">Membrane</keyword>
<feature type="transmembrane region" description="Helical" evidence="1">
    <location>
        <begin position="7"/>
        <end position="26"/>
    </location>
</feature>
<evidence type="ECO:0000313" key="2">
    <source>
        <dbReference type="EMBL" id="SVC94512.1"/>
    </source>
</evidence>
<name>A0A382RBB1_9ZZZZ</name>
<dbReference type="EMBL" id="UINC01120185">
    <property type="protein sequence ID" value="SVC94512.1"/>
    <property type="molecule type" value="Genomic_DNA"/>
</dbReference>
<evidence type="ECO:0008006" key="3">
    <source>
        <dbReference type="Google" id="ProtNLM"/>
    </source>
</evidence>
<feature type="non-terminal residue" evidence="2">
    <location>
        <position position="313"/>
    </location>
</feature>
<reference evidence="2" key="1">
    <citation type="submission" date="2018-05" db="EMBL/GenBank/DDBJ databases">
        <authorList>
            <person name="Lanie J.A."/>
            <person name="Ng W.-L."/>
            <person name="Kazmierczak K.M."/>
            <person name="Andrzejewski T.M."/>
            <person name="Davidsen T.M."/>
            <person name="Wayne K.J."/>
            <person name="Tettelin H."/>
            <person name="Glass J.I."/>
            <person name="Rusch D."/>
            <person name="Podicherti R."/>
            <person name="Tsui H.-C.T."/>
            <person name="Winkler M.E."/>
        </authorList>
    </citation>
    <scope>NUCLEOTIDE SEQUENCE</scope>
</reference>
<keyword evidence="1" id="KW-0812">Transmembrane</keyword>
<dbReference type="AlphaFoldDB" id="A0A382RBB1"/>
<accession>A0A382RBB1</accession>
<feature type="transmembrane region" description="Helical" evidence="1">
    <location>
        <begin position="200"/>
        <end position="218"/>
    </location>
</feature>